<sequence>MARQAAALCSLLALSFLLISSPLAESAVTCGSVASAISPCVNYVRGAGPLTPGCCSGVKSLSAAASTPTDRRTACACLKSMAAKITGLNAGLAAGLPGKCGANVPFPISTSTDCSKVN</sequence>
<evidence type="ECO:0000256" key="1">
    <source>
        <dbReference type="RuleBase" id="RU000628"/>
    </source>
</evidence>
<dbReference type="SUPFAM" id="SSF47699">
    <property type="entry name" value="Bifunctional inhibitor/lipid-transfer protein/seed storage 2S albumin"/>
    <property type="match status" value="1"/>
</dbReference>
<organism evidence="4 6">
    <name type="scientific">Iris pallida</name>
    <name type="common">Sweet iris</name>
    <dbReference type="NCBI Taxonomy" id="29817"/>
    <lineage>
        <taxon>Eukaryota</taxon>
        <taxon>Viridiplantae</taxon>
        <taxon>Streptophyta</taxon>
        <taxon>Embryophyta</taxon>
        <taxon>Tracheophyta</taxon>
        <taxon>Spermatophyta</taxon>
        <taxon>Magnoliopsida</taxon>
        <taxon>Liliopsida</taxon>
        <taxon>Asparagales</taxon>
        <taxon>Iridaceae</taxon>
        <taxon>Iridoideae</taxon>
        <taxon>Irideae</taxon>
        <taxon>Iris</taxon>
    </lineage>
</organism>
<comment type="function">
    <text evidence="1">Plant non-specific lipid-transfer proteins transfer phospholipids as well as galactolipids across membranes. May play a role in wax or cutin deposition in the cell walls of expanding epidermal cells and certain secretory tissues.</text>
</comment>
<dbReference type="CDD" id="cd01960">
    <property type="entry name" value="nsLTP1"/>
    <property type="match status" value="1"/>
</dbReference>
<evidence type="ECO:0000313" key="4">
    <source>
        <dbReference type="EMBL" id="KAJ6796010.1"/>
    </source>
</evidence>
<dbReference type="GO" id="GO:0008289">
    <property type="term" value="F:lipid binding"/>
    <property type="evidence" value="ECO:0007669"/>
    <property type="project" value="UniProtKB-KW"/>
</dbReference>
<keyword evidence="1" id="KW-0446">Lipid-binding</keyword>
<dbReference type="Proteomes" id="UP001140949">
    <property type="component" value="Unassembled WGS sequence"/>
</dbReference>
<reference evidence="4" key="1">
    <citation type="journal article" date="2023" name="GigaByte">
        <title>Genome assembly of the bearded iris, Iris pallida Lam.</title>
        <authorList>
            <person name="Bruccoleri R.E."/>
            <person name="Oakeley E.J."/>
            <person name="Faust A.M.E."/>
            <person name="Altorfer M."/>
            <person name="Dessus-Babus S."/>
            <person name="Burckhardt D."/>
            <person name="Oertli M."/>
            <person name="Naumann U."/>
            <person name="Petersen F."/>
            <person name="Wong J."/>
        </authorList>
    </citation>
    <scope>NUCLEOTIDE SEQUENCE</scope>
    <source>
        <strain evidence="4">GSM-AAB239-AS_SAM_17_03QT</strain>
    </source>
</reference>
<dbReference type="SMART" id="SM00499">
    <property type="entry name" value="AAI"/>
    <property type="match status" value="1"/>
</dbReference>
<comment type="caution">
    <text evidence="4">The sequence shown here is derived from an EMBL/GenBank/DDBJ whole genome shotgun (WGS) entry which is preliminary data.</text>
</comment>
<dbReference type="InterPro" id="IPR036312">
    <property type="entry name" value="Bifun_inhib/LTP/seed_sf"/>
</dbReference>
<feature type="domain" description="Bifunctional inhibitor/plant lipid transfer protein/seed storage helical" evidence="3">
    <location>
        <begin position="30"/>
        <end position="114"/>
    </location>
</feature>
<reference evidence="4" key="2">
    <citation type="submission" date="2023-04" db="EMBL/GenBank/DDBJ databases">
        <authorList>
            <person name="Bruccoleri R.E."/>
            <person name="Oakeley E.J."/>
            <person name="Faust A.-M."/>
            <person name="Dessus-Babus S."/>
            <person name="Altorfer M."/>
            <person name="Burckhardt D."/>
            <person name="Oertli M."/>
            <person name="Naumann U."/>
            <person name="Petersen F."/>
            <person name="Wong J."/>
        </authorList>
    </citation>
    <scope>NUCLEOTIDE SEQUENCE</scope>
    <source>
        <strain evidence="4">GSM-AAB239-AS_SAM_17_03QT</strain>
        <tissue evidence="4">Leaf</tissue>
    </source>
</reference>
<dbReference type="Pfam" id="PF00234">
    <property type="entry name" value="Tryp_alpha_amyl"/>
    <property type="match status" value="1"/>
</dbReference>
<dbReference type="EMBL" id="JANAVB010006599">
    <property type="protein sequence ID" value="KAJ6844634.1"/>
    <property type="molecule type" value="Genomic_DNA"/>
</dbReference>
<protein>
    <recommendedName>
        <fullName evidence="1">Non-specific lipid-transfer protein</fullName>
    </recommendedName>
</protein>
<proteinExistence type="inferred from homology"/>
<gene>
    <name evidence="4" type="ORF">M6B38_224065</name>
    <name evidence="5" type="ORF">M6B38_293570</name>
</gene>
<dbReference type="PANTHER" id="PTHR33076">
    <property type="entry name" value="NON-SPECIFIC LIPID-TRANSFER PROTEIN 2-RELATED"/>
    <property type="match status" value="1"/>
</dbReference>
<evidence type="ECO:0000256" key="2">
    <source>
        <dbReference type="SAM" id="SignalP"/>
    </source>
</evidence>
<evidence type="ECO:0000313" key="5">
    <source>
        <dbReference type="EMBL" id="KAJ6844634.1"/>
    </source>
</evidence>
<dbReference type="InterPro" id="IPR016140">
    <property type="entry name" value="Bifunc_inhib/LTP/seed_store"/>
</dbReference>
<dbReference type="InterPro" id="IPR000528">
    <property type="entry name" value="Plant_nsLTP"/>
</dbReference>
<evidence type="ECO:0000313" key="6">
    <source>
        <dbReference type="Proteomes" id="UP001140949"/>
    </source>
</evidence>
<keyword evidence="2" id="KW-0732">Signal</keyword>
<dbReference type="AlphaFoldDB" id="A0AAX6DW51"/>
<dbReference type="PRINTS" id="PR00382">
    <property type="entry name" value="LIPIDTRNSFER"/>
</dbReference>
<dbReference type="GO" id="GO:0006869">
    <property type="term" value="P:lipid transport"/>
    <property type="evidence" value="ECO:0007669"/>
    <property type="project" value="InterPro"/>
</dbReference>
<feature type="chain" id="PRO_5044718614" description="Non-specific lipid-transfer protein" evidence="2">
    <location>
        <begin position="27"/>
        <end position="118"/>
    </location>
</feature>
<dbReference type="EMBL" id="JANAVB010041473">
    <property type="protein sequence ID" value="KAJ6796010.1"/>
    <property type="molecule type" value="Genomic_DNA"/>
</dbReference>
<name>A0AAX6DW51_IRIPA</name>
<keyword evidence="1" id="KW-0813">Transport</keyword>
<evidence type="ECO:0000259" key="3">
    <source>
        <dbReference type="SMART" id="SM00499"/>
    </source>
</evidence>
<accession>A0AAX6DW51</accession>
<comment type="similarity">
    <text evidence="1">Belongs to the plant LTP family.</text>
</comment>
<feature type="signal peptide" evidence="2">
    <location>
        <begin position="1"/>
        <end position="26"/>
    </location>
</feature>
<dbReference type="Gene3D" id="1.10.110.10">
    <property type="entry name" value="Plant lipid-transfer and hydrophobic proteins"/>
    <property type="match status" value="1"/>
</dbReference>
<keyword evidence="6" id="KW-1185">Reference proteome</keyword>